<name>A0ACC2TH61_9FUNG</name>
<reference evidence="1" key="1">
    <citation type="submission" date="2022-04" db="EMBL/GenBank/DDBJ databases">
        <title>Genome of the entomopathogenic fungus Entomophthora muscae.</title>
        <authorList>
            <person name="Elya C."/>
            <person name="Lovett B.R."/>
            <person name="Lee E."/>
            <person name="Macias A.M."/>
            <person name="Hajek A.E."/>
            <person name="De Bivort B.L."/>
            <person name="Kasson M.T."/>
            <person name="De Fine Licht H.H."/>
            <person name="Stajich J.E."/>
        </authorList>
    </citation>
    <scope>NUCLEOTIDE SEQUENCE</scope>
    <source>
        <strain evidence="1">Berkeley</strain>
    </source>
</reference>
<dbReference type="Proteomes" id="UP001165960">
    <property type="component" value="Unassembled WGS sequence"/>
</dbReference>
<evidence type="ECO:0000313" key="2">
    <source>
        <dbReference type="Proteomes" id="UP001165960"/>
    </source>
</evidence>
<keyword evidence="2" id="KW-1185">Reference proteome</keyword>
<gene>
    <name evidence="1" type="ORF">DSO57_1011594</name>
</gene>
<protein>
    <submittedName>
        <fullName evidence="1">Uncharacterized protein</fullName>
    </submittedName>
</protein>
<dbReference type="EMBL" id="QTSX02002880">
    <property type="protein sequence ID" value="KAJ9073919.1"/>
    <property type="molecule type" value="Genomic_DNA"/>
</dbReference>
<evidence type="ECO:0000313" key="1">
    <source>
        <dbReference type="EMBL" id="KAJ9073919.1"/>
    </source>
</evidence>
<organism evidence="1 2">
    <name type="scientific">Entomophthora muscae</name>
    <dbReference type="NCBI Taxonomy" id="34485"/>
    <lineage>
        <taxon>Eukaryota</taxon>
        <taxon>Fungi</taxon>
        <taxon>Fungi incertae sedis</taxon>
        <taxon>Zoopagomycota</taxon>
        <taxon>Entomophthoromycotina</taxon>
        <taxon>Entomophthoromycetes</taxon>
        <taxon>Entomophthorales</taxon>
        <taxon>Entomophthoraceae</taxon>
        <taxon>Entomophthora</taxon>
    </lineage>
</organism>
<accession>A0ACC2TH61</accession>
<proteinExistence type="predicted"/>
<sequence length="121" mass="14076">MHPNDILDFNVKPYTEEDRTLALEFHSGNTSHKCFTNNPKYQEEGIISSIILPNSVVQLGFNWVRYIPITEPETSSLEASDSLVIASICNIFSKAITRSLKEKIYQCYWHFERARYCRQNL</sequence>
<comment type="caution">
    <text evidence="1">The sequence shown here is derived from an EMBL/GenBank/DDBJ whole genome shotgun (WGS) entry which is preliminary data.</text>
</comment>